<feature type="transmembrane region" description="Helical" evidence="1">
    <location>
        <begin position="33"/>
        <end position="52"/>
    </location>
</feature>
<dbReference type="GO" id="GO:0004519">
    <property type="term" value="F:endonuclease activity"/>
    <property type="evidence" value="ECO:0007669"/>
    <property type="project" value="UniProtKB-KW"/>
</dbReference>
<reference evidence="3 4" key="1">
    <citation type="submission" date="2018-12" db="EMBL/GenBank/DDBJ databases">
        <title>Genomic taxonomy of the Vibrionaceae family.</title>
        <authorList>
            <person name="Gomez-Gil B."/>
            <person name="Enciso-Ibarra K."/>
        </authorList>
    </citation>
    <scope>NUCLEOTIDE SEQUENCE [LARGE SCALE GENOMIC DNA]</scope>
    <source>
        <strain evidence="3 4">CAIM 594</strain>
    </source>
</reference>
<dbReference type="SUPFAM" id="SSF56219">
    <property type="entry name" value="DNase I-like"/>
    <property type="match status" value="1"/>
</dbReference>
<dbReference type="Pfam" id="PF03372">
    <property type="entry name" value="Exo_endo_phos"/>
    <property type="match status" value="1"/>
</dbReference>
<comment type="caution">
    <text evidence="3">The sequence shown here is derived from an EMBL/GenBank/DDBJ whole genome shotgun (WGS) entry which is preliminary data.</text>
</comment>
<sequence length="310" mass="34780">MRCWRIWLVVYTPALAWAGLSLLESTWWVENIVSYPGLFLVLYAMIALLMILGQRWAPSAICIVLAGAFGLMSPKPHEHLVAQCTNSISIIQYNLYYENPSINSFINYLLTKPADLIVMQEVAPEVGDKLQLLNDIYPYFYGGQEGVGYPSSQMILSVSPLKNMSVFKTPDSQSIIRGTWHPNRQAPISLIVAHPPSPRTEELWYRRNALIKTVESLLSVYPSEETLVIGDFNLSATSLRFAQMLPTFQKAPVASWPNWIASFRAPTASMIAIDHLWLQSVNAGRKICQRHSLSVVPGSDHLVVKTDIGY</sequence>
<dbReference type="EMBL" id="RSFA01000082">
    <property type="protein sequence ID" value="RSD30132.1"/>
    <property type="molecule type" value="Genomic_DNA"/>
</dbReference>
<organism evidence="3 4">
    <name type="scientific">Vibrio pectenicida</name>
    <dbReference type="NCBI Taxonomy" id="62763"/>
    <lineage>
        <taxon>Bacteria</taxon>
        <taxon>Pseudomonadati</taxon>
        <taxon>Pseudomonadota</taxon>
        <taxon>Gammaproteobacteria</taxon>
        <taxon>Vibrionales</taxon>
        <taxon>Vibrionaceae</taxon>
        <taxon>Vibrio</taxon>
    </lineage>
</organism>
<dbReference type="InterPro" id="IPR005135">
    <property type="entry name" value="Endo/exonuclease/phosphatase"/>
</dbReference>
<keyword evidence="4" id="KW-1185">Reference proteome</keyword>
<keyword evidence="1" id="KW-1133">Transmembrane helix</keyword>
<dbReference type="InterPro" id="IPR036691">
    <property type="entry name" value="Endo/exonu/phosph_ase_sf"/>
</dbReference>
<keyword evidence="3" id="KW-0269">Exonuclease</keyword>
<protein>
    <submittedName>
        <fullName evidence="3">Endonuclease/exonuclease/phosphatase family protein</fullName>
    </submittedName>
</protein>
<keyword evidence="3" id="KW-0378">Hydrolase</keyword>
<dbReference type="Gene3D" id="3.60.10.10">
    <property type="entry name" value="Endonuclease/exonuclease/phosphatase"/>
    <property type="match status" value="1"/>
</dbReference>
<evidence type="ECO:0000313" key="3">
    <source>
        <dbReference type="EMBL" id="RSD30132.1"/>
    </source>
</evidence>
<gene>
    <name evidence="3" type="ORF">EJA03_15570</name>
</gene>
<dbReference type="Proteomes" id="UP000269041">
    <property type="component" value="Unassembled WGS sequence"/>
</dbReference>
<accession>A0A3R9EB96</accession>
<dbReference type="OrthoDB" id="5902906at2"/>
<dbReference type="RefSeq" id="WP_125322650.1">
    <property type="nucleotide sequence ID" value="NZ_AP024890.1"/>
</dbReference>
<keyword evidence="1" id="KW-0472">Membrane</keyword>
<proteinExistence type="predicted"/>
<dbReference type="GO" id="GO:0004527">
    <property type="term" value="F:exonuclease activity"/>
    <property type="evidence" value="ECO:0007669"/>
    <property type="project" value="UniProtKB-KW"/>
</dbReference>
<name>A0A3R9EB96_9VIBR</name>
<keyword evidence="3" id="KW-0255">Endonuclease</keyword>
<keyword evidence="1" id="KW-0812">Transmembrane</keyword>
<evidence type="ECO:0000313" key="4">
    <source>
        <dbReference type="Proteomes" id="UP000269041"/>
    </source>
</evidence>
<dbReference type="AlphaFoldDB" id="A0A3R9EB96"/>
<feature type="domain" description="Endonuclease/exonuclease/phosphatase" evidence="2">
    <location>
        <begin position="91"/>
        <end position="301"/>
    </location>
</feature>
<keyword evidence="3" id="KW-0540">Nuclease</keyword>
<evidence type="ECO:0000256" key="1">
    <source>
        <dbReference type="SAM" id="Phobius"/>
    </source>
</evidence>
<evidence type="ECO:0000259" key="2">
    <source>
        <dbReference type="Pfam" id="PF03372"/>
    </source>
</evidence>